<dbReference type="OrthoDB" id="66776at2"/>
<dbReference type="AlphaFoldDB" id="A0A0D1XS43"/>
<keyword evidence="4" id="KW-1185">Reference proteome</keyword>
<dbReference type="InterPro" id="IPR000182">
    <property type="entry name" value="GNAT_dom"/>
</dbReference>
<keyword evidence="2" id="KW-0808">Transferase</keyword>
<organism evidence="2 4">
    <name type="scientific">Aneurinibacillus migulanus</name>
    <name type="common">Bacillus migulanus</name>
    <dbReference type="NCBI Taxonomy" id="47500"/>
    <lineage>
        <taxon>Bacteria</taxon>
        <taxon>Bacillati</taxon>
        <taxon>Bacillota</taxon>
        <taxon>Bacilli</taxon>
        <taxon>Bacillales</taxon>
        <taxon>Paenibacillaceae</taxon>
        <taxon>Aneurinibacillus group</taxon>
        <taxon>Aneurinibacillus</taxon>
    </lineage>
</organism>
<dbReference type="InterPro" id="IPR016181">
    <property type="entry name" value="Acyl_CoA_acyltransferase"/>
</dbReference>
<dbReference type="PANTHER" id="PTHR43328:SF1">
    <property type="entry name" value="N-ACETYLTRANSFERASE DOMAIN-CONTAINING PROTEIN"/>
    <property type="match status" value="1"/>
</dbReference>
<evidence type="ECO:0000313" key="3">
    <source>
        <dbReference type="EMBL" id="SDJ74928.1"/>
    </source>
</evidence>
<sequence length="159" mass="17976">MGNVSIVKLEHFEDKFLNELENFDLPKEQIQFSALPKDILNTTDGQYRIVITNNGQAVGFFLLHTTDKVKNYSSNPNALLLTALTVDHKYQGKGFAKKGMLALPHFVKEFFPSYNEIVLVVNEKNFHAQALYKKVGFNDTGERKIGPIGKQILMSLSIE</sequence>
<dbReference type="Proteomes" id="UP000037269">
    <property type="component" value="Unassembled WGS sequence"/>
</dbReference>
<reference evidence="3 5" key="2">
    <citation type="submission" date="2016-10" db="EMBL/GenBank/DDBJ databases">
        <authorList>
            <person name="de Groot N.N."/>
        </authorList>
    </citation>
    <scope>NUCLEOTIDE SEQUENCE [LARGE SCALE GENOMIC DNA]</scope>
    <source>
        <strain evidence="3 5">DSM 2895</strain>
    </source>
</reference>
<evidence type="ECO:0000313" key="5">
    <source>
        <dbReference type="Proteomes" id="UP000182836"/>
    </source>
</evidence>
<name>A0A0D1XS43_ANEMI</name>
<dbReference type="PROSITE" id="PS51186">
    <property type="entry name" value="GNAT"/>
    <property type="match status" value="1"/>
</dbReference>
<reference evidence="2 4" key="1">
    <citation type="submission" date="2015-07" db="EMBL/GenBank/DDBJ databases">
        <title>Fjat-14205 dsm 2895.</title>
        <authorList>
            <person name="Liu B."/>
            <person name="Wang J."/>
            <person name="Zhu Y."/>
            <person name="Liu G."/>
            <person name="Chen Q."/>
            <person name="Chen Z."/>
            <person name="Lan J."/>
            <person name="Che J."/>
            <person name="Ge C."/>
            <person name="Shi H."/>
            <person name="Pan Z."/>
            <person name="Liu X."/>
        </authorList>
    </citation>
    <scope>NUCLEOTIDE SEQUENCE [LARGE SCALE GENOMIC DNA]</scope>
    <source>
        <strain evidence="2 4">DSM 2895</strain>
    </source>
</reference>
<dbReference type="SUPFAM" id="SSF55729">
    <property type="entry name" value="Acyl-CoA N-acyltransferases (Nat)"/>
    <property type="match status" value="1"/>
</dbReference>
<accession>A0A0D1XS43</accession>
<dbReference type="EMBL" id="LGUG01000004">
    <property type="protein sequence ID" value="KON97780.1"/>
    <property type="molecule type" value="Genomic_DNA"/>
</dbReference>
<proteinExistence type="predicted"/>
<gene>
    <name evidence="2" type="ORF">AF333_22440</name>
    <name evidence="3" type="ORF">SAMN04487909_12748</name>
</gene>
<dbReference type="GO" id="GO:0016747">
    <property type="term" value="F:acyltransferase activity, transferring groups other than amino-acyl groups"/>
    <property type="evidence" value="ECO:0007669"/>
    <property type="project" value="InterPro"/>
</dbReference>
<protein>
    <submittedName>
        <fullName evidence="2 3">Acetyltransferase</fullName>
    </submittedName>
</protein>
<dbReference type="Proteomes" id="UP000182836">
    <property type="component" value="Unassembled WGS sequence"/>
</dbReference>
<evidence type="ECO:0000313" key="2">
    <source>
        <dbReference type="EMBL" id="KON97780.1"/>
    </source>
</evidence>
<dbReference type="PANTHER" id="PTHR43328">
    <property type="entry name" value="ACETYLTRANSFERASE-RELATED"/>
    <property type="match status" value="1"/>
</dbReference>
<dbReference type="Gene3D" id="3.40.630.30">
    <property type="match status" value="1"/>
</dbReference>
<feature type="domain" description="N-acetyltransferase" evidence="1">
    <location>
        <begin position="4"/>
        <end position="159"/>
    </location>
</feature>
<dbReference type="EMBL" id="FNED01000027">
    <property type="protein sequence ID" value="SDJ74928.1"/>
    <property type="molecule type" value="Genomic_DNA"/>
</dbReference>
<dbReference type="Pfam" id="PF00583">
    <property type="entry name" value="Acetyltransf_1"/>
    <property type="match status" value="1"/>
</dbReference>
<evidence type="ECO:0000313" key="4">
    <source>
        <dbReference type="Proteomes" id="UP000037269"/>
    </source>
</evidence>
<dbReference type="STRING" id="47500.AF333_22440"/>
<dbReference type="CDD" id="cd04301">
    <property type="entry name" value="NAT_SF"/>
    <property type="match status" value="1"/>
</dbReference>
<dbReference type="PATRIC" id="fig|47500.8.peg.4749"/>
<evidence type="ECO:0000259" key="1">
    <source>
        <dbReference type="PROSITE" id="PS51186"/>
    </source>
</evidence>